<dbReference type="RefSeq" id="WP_310458597.1">
    <property type="nucleotide sequence ID" value="NZ_JAVKPH010000026.1"/>
</dbReference>
<keyword evidence="2" id="KW-1133">Transmembrane helix</keyword>
<dbReference type="EMBL" id="JAVKPH010000026">
    <property type="protein sequence ID" value="MDR5654440.1"/>
    <property type="molecule type" value="Genomic_DNA"/>
</dbReference>
<reference evidence="3 4" key="1">
    <citation type="submission" date="2023-09" db="EMBL/GenBank/DDBJ databases">
        <title>Xinfangfangia sedmenti sp. nov., isolated the sedment.</title>
        <authorList>
            <person name="Xu L."/>
        </authorList>
    </citation>
    <scope>NUCLEOTIDE SEQUENCE [LARGE SCALE GENOMIC DNA]</scope>
    <source>
        <strain evidence="3 4">LG-4</strain>
    </source>
</reference>
<keyword evidence="3" id="KW-0813">Transport</keyword>
<evidence type="ECO:0000256" key="2">
    <source>
        <dbReference type="SAM" id="Phobius"/>
    </source>
</evidence>
<keyword evidence="1" id="KW-0175">Coiled coil</keyword>
<keyword evidence="4" id="KW-1185">Reference proteome</keyword>
<dbReference type="PANTHER" id="PTHR32309:SF13">
    <property type="entry name" value="FERRIC ENTEROBACTIN TRANSPORT PROTEIN FEPE"/>
    <property type="match status" value="1"/>
</dbReference>
<keyword evidence="2" id="KW-0812">Transmembrane</keyword>
<dbReference type="Proteomes" id="UP001247754">
    <property type="component" value="Unassembled WGS sequence"/>
</dbReference>
<name>A0ABU1FC47_9RHOB</name>
<dbReference type="PANTHER" id="PTHR32309">
    <property type="entry name" value="TYROSINE-PROTEIN KINASE"/>
    <property type="match status" value="1"/>
</dbReference>
<keyword evidence="2" id="KW-0472">Membrane</keyword>
<feature type="transmembrane region" description="Helical" evidence="2">
    <location>
        <begin position="339"/>
        <end position="363"/>
    </location>
</feature>
<evidence type="ECO:0000313" key="4">
    <source>
        <dbReference type="Proteomes" id="UP001247754"/>
    </source>
</evidence>
<gene>
    <name evidence="3" type="ORF">RGD00_17650</name>
</gene>
<sequence length="367" mass="41280">MRPRHWGIAASFLLAVVAPMLCIAFYLWVVAVDQYASTVGFSVRKEEFQSPLELLGGVGQLSGSSSSDTDILYKFVRSQELVSKIDAALDLRRIYARAWPEDPVFAYDPSGTIEDLLSYWDRAVKVYYDSGTGLLTLRVLAFTPEEAQKIAQAIFDESSRMINALSMIAREDATRYAKEELDRAVGRLTLTRQQMTEFRLRTQIVDPSADIQGQMGLLNTLQGQLAEALIELDLVRETAREGDPRILQAERRIDVIQKRIDDERRKFGVGGKGPGGEDYATLVAEFERLAVEQHFAEEAYRGAMASYDAAVADAQRKSRYLAAHINPTLAERAQYPERLIILGIAGFFLLTFWATGVLVYYSVRDRR</sequence>
<evidence type="ECO:0000313" key="3">
    <source>
        <dbReference type="EMBL" id="MDR5654440.1"/>
    </source>
</evidence>
<feature type="coiled-coil region" evidence="1">
    <location>
        <begin position="218"/>
        <end position="266"/>
    </location>
</feature>
<dbReference type="InterPro" id="IPR050445">
    <property type="entry name" value="Bact_polysacc_biosynth/exp"/>
</dbReference>
<protein>
    <submittedName>
        <fullName evidence="3">Sugar transporter</fullName>
    </submittedName>
</protein>
<organism evidence="3 4">
    <name type="scientific">Ruixingdingia sedimenti</name>
    <dbReference type="NCBI Taxonomy" id="3073604"/>
    <lineage>
        <taxon>Bacteria</taxon>
        <taxon>Pseudomonadati</taxon>
        <taxon>Pseudomonadota</taxon>
        <taxon>Alphaproteobacteria</taxon>
        <taxon>Rhodobacterales</taxon>
        <taxon>Paracoccaceae</taxon>
        <taxon>Ruixingdingia</taxon>
    </lineage>
</organism>
<evidence type="ECO:0000256" key="1">
    <source>
        <dbReference type="SAM" id="Coils"/>
    </source>
</evidence>
<accession>A0ABU1FC47</accession>
<feature type="transmembrane region" description="Helical" evidence="2">
    <location>
        <begin position="7"/>
        <end position="29"/>
    </location>
</feature>
<keyword evidence="3" id="KW-0762">Sugar transport</keyword>
<proteinExistence type="predicted"/>
<comment type="caution">
    <text evidence="3">The sequence shown here is derived from an EMBL/GenBank/DDBJ whole genome shotgun (WGS) entry which is preliminary data.</text>
</comment>